<dbReference type="PROSITE" id="PS51007">
    <property type="entry name" value="CYTC"/>
    <property type="match status" value="1"/>
</dbReference>
<evidence type="ECO:0000313" key="8">
    <source>
        <dbReference type="EMBL" id="SDF04465.1"/>
    </source>
</evidence>
<dbReference type="PRINTS" id="PR00606">
    <property type="entry name" value="CYTCHROMECID"/>
</dbReference>
<evidence type="ECO:0000256" key="1">
    <source>
        <dbReference type="ARBA" id="ARBA00022448"/>
    </source>
</evidence>
<evidence type="ECO:0000256" key="4">
    <source>
        <dbReference type="ARBA" id="ARBA00022982"/>
    </source>
</evidence>
<comment type="PTM">
    <text evidence="6">Binds 1 heme c group covalently per subunit.</text>
</comment>
<reference evidence="8 9" key="1">
    <citation type="submission" date="2016-10" db="EMBL/GenBank/DDBJ databases">
        <authorList>
            <person name="de Groot N.N."/>
        </authorList>
    </citation>
    <scope>NUCLEOTIDE SEQUENCE [LARGE SCALE GENOMIC DNA]</scope>
    <source>
        <strain evidence="8 9">DSM 23421</strain>
    </source>
</reference>
<keyword evidence="2 6" id="KW-0349">Heme</keyword>
<organism evidence="8 9">
    <name type="scientific">Pricia antarctica</name>
    <dbReference type="NCBI Taxonomy" id="641691"/>
    <lineage>
        <taxon>Bacteria</taxon>
        <taxon>Pseudomonadati</taxon>
        <taxon>Bacteroidota</taxon>
        <taxon>Flavobacteriia</taxon>
        <taxon>Flavobacteriales</taxon>
        <taxon>Flavobacteriaceae</taxon>
        <taxon>Pricia</taxon>
    </lineage>
</organism>
<accession>A0A1G7HVR0</accession>
<feature type="domain" description="Cytochrome c" evidence="7">
    <location>
        <begin position="120"/>
        <end position="220"/>
    </location>
</feature>
<sequence length="272" mass="30473">MRYILLLFPLLSCCNSNIWNIQVEDPFIQKGSKSHYFRGNAPTSDALSLHLTSTISSNQIQDKSLPNVKLSVSPNSEEYYHWDTDVRYSIEVSDAVDGDSKYGEININEVLLEIEFLPKTDREEGKEIIKISDIEPDDKGLSLLKKSTCFNCHADKTVLAGPSFSKIAERYKNTAGTIKSLSHRILNGSIGEWGSMEMPAHPDLTSEETEQMASYILLQGGKKNNWVLPGLEGTFRIIKKPGNVTEGIYMLTASYTSTSLMKGQFSRKLHIK</sequence>
<keyword evidence="9" id="KW-1185">Reference proteome</keyword>
<dbReference type="InterPro" id="IPR036909">
    <property type="entry name" value="Cyt_c-like_dom_sf"/>
</dbReference>
<feature type="binding site" description="covalent" evidence="6">
    <location>
        <position position="198"/>
    </location>
    <ligand>
        <name>heme c</name>
        <dbReference type="ChEBI" id="CHEBI:61717"/>
    </ligand>
</feature>
<keyword evidence="5 6" id="KW-0408">Iron</keyword>
<keyword evidence="4" id="KW-0249">Electron transport</keyword>
<dbReference type="Proteomes" id="UP000199109">
    <property type="component" value="Unassembled WGS sequence"/>
</dbReference>
<dbReference type="STRING" id="641691.SAMN05421636_11066"/>
<gene>
    <name evidence="8" type="ORF">SAMN05421636_11066</name>
</gene>
<evidence type="ECO:0000256" key="3">
    <source>
        <dbReference type="ARBA" id="ARBA00022723"/>
    </source>
</evidence>
<evidence type="ECO:0000256" key="6">
    <source>
        <dbReference type="PIRSR" id="PIRSR602324-1"/>
    </source>
</evidence>
<dbReference type="GO" id="GO:0005506">
    <property type="term" value="F:iron ion binding"/>
    <property type="evidence" value="ECO:0007669"/>
    <property type="project" value="InterPro"/>
</dbReference>
<evidence type="ECO:0000256" key="2">
    <source>
        <dbReference type="ARBA" id="ARBA00022617"/>
    </source>
</evidence>
<dbReference type="AlphaFoldDB" id="A0A1G7HVR0"/>
<keyword evidence="3 6" id="KW-0479">Metal-binding</keyword>
<dbReference type="EMBL" id="FNAO01000010">
    <property type="protein sequence ID" value="SDF04465.1"/>
    <property type="molecule type" value="Genomic_DNA"/>
</dbReference>
<evidence type="ECO:0000259" key="7">
    <source>
        <dbReference type="PROSITE" id="PS51007"/>
    </source>
</evidence>
<dbReference type="InterPro" id="IPR009056">
    <property type="entry name" value="Cyt_c-like_dom"/>
</dbReference>
<evidence type="ECO:0000256" key="5">
    <source>
        <dbReference type="ARBA" id="ARBA00023004"/>
    </source>
</evidence>
<dbReference type="GO" id="GO:0009055">
    <property type="term" value="F:electron transfer activity"/>
    <property type="evidence" value="ECO:0007669"/>
    <property type="project" value="InterPro"/>
</dbReference>
<dbReference type="SUPFAM" id="SSF46626">
    <property type="entry name" value="Cytochrome c"/>
    <property type="match status" value="1"/>
</dbReference>
<keyword evidence="1" id="KW-0813">Transport</keyword>
<feature type="binding site" description="covalent" evidence="6">
    <location>
        <position position="149"/>
    </location>
    <ligand>
        <name>heme c</name>
        <dbReference type="ChEBI" id="CHEBI:61717"/>
    </ligand>
</feature>
<dbReference type="GO" id="GO:0020037">
    <property type="term" value="F:heme binding"/>
    <property type="evidence" value="ECO:0007669"/>
    <property type="project" value="InterPro"/>
</dbReference>
<evidence type="ECO:0000313" key="9">
    <source>
        <dbReference type="Proteomes" id="UP000199109"/>
    </source>
</evidence>
<dbReference type="InterPro" id="IPR002324">
    <property type="entry name" value="Cyt_c_ID"/>
</dbReference>
<protein>
    <submittedName>
        <fullName evidence="8">Cytochrome c551/c552</fullName>
    </submittedName>
</protein>
<proteinExistence type="predicted"/>
<dbReference type="Pfam" id="PF00034">
    <property type="entry name" value="Cytochrom_C"/>
    <property type="match status" value="1"/>
</dbReference>
<feature type="binding site" description="covalent" evidence="6">
    <location>
        <position position="153"/>
    </location>
    <ligand>
        <name>heme c</name>
        <dbReference type="ChEBI" id="CHEBI:61717"/>
    </ligand>
</feature>
<dbReference type="Gene3D" id="1.10.760.10">
    <property type="entry name" value="Cytochrome c-like domain"/>
    <property type="match status" value="1"/>
</dbReference>
<name>A0A1G7HVR0_9FLAO</name>